<sequence length="55" mass="6446">MYAKIIISLSHNEASHPKQEILPKSIRKVFKNTTNKNKHETIFAKSTTSNKYHYE</sequence>
<name>A0A449I1H1_9BACE</name>
<proteinExistence type="predicted"/>
<evidence type="ECO:0000313" key="1">
    <source>
        <dbReference type="EMBL" id="VFB13256.1"/>
    </source>
</evidence>
<protein>
    <submittedName>
        <fullName evidence="1">Uncharacterized protein</fullName>
    </submittedName>
</protein>
<evidence type="ECO:0000313" key="2">
    <source>
        <dbReference type="Proteomes" id="UP000396835"/>
    </source>
</evidence>
<dbReference type="AlphaFoldDB" id="A0A449I1H1"/>
<accession>A0A449I1H1</accession>
<gene>
    <name evidence="1" type="ORF">NCTC7812_00777</name>
</gene>
<reference evidence="1 2" key="1">
    <citation type="submission" date="2019-02" db="EMBL/GenBank/DDBJ databases">
        <authorList>
            <consortium name="Pathogen Informatics"/>
        </authorList>
    </citation>
    <scope>NUCLEOTIDE SEQUENCE [LARGE SCALE GENOMIC DNA]</scope>
    <source>
        <strain evidence="1 2">3012STDY7078512</strain>
    </source>
</reference>
<dbReference type="Proteomes" id="UP000396835">
    <property type="component" value="Unassembled WGS sequence"/>
</dbReference>
<dbReference type="EMBL" id="CAACYH010000004">
    <property type="protein sequence ID" value="VFB13256.1"/>
    <property type="molecule type" value="Genomic_DNA"/>
</dbReference>
<organism evidence="1 2">
    <name type="scientific">Prevotella heparinolytica</name>
    <dbReference type="NCBI Taxonomy" id="28113"/>
    <lineage>
        <taxon>Bacteria</taxon>
        <taxon>Pseudomonadati</taxon>
        <taxon>Bacteroidota</taxon>
        <taxon>Bacteroidia</taxon>
        <taxon>Bacteroidales</taxon>
        <taxon>Bacteroidaceae</taxon>
        <taxon>Bacteroides</taxon>
    </lineage>
</organism>